<protein>
    <submittedName>
        <fullName evidence="1">Uncharacterized protein</fullName>
    </submittedName>
</protein>
<evidence type="ECO:0000313" key="1">
    <source>
        <dbReference type="EMBL" id="VVD99541.1"/>
    </source>
</evidence>
<sequence>MSLTLRQRLAIFLSLFSVIAGGLFLLDKSINDRINERNNSVIELTFGDVNCRIPGKYNPHVGEIVVTFLLSYPDMTPYRTWGALTPDYIRVSMVNYGSRDYMRARSKLKRTERIITHGMKLVPIGKHGDFVIYKDKAKTGADDDEYYSKDDENGNPILIDPGWGTMARVYRELTPEIEADYGLSKHQFKEFNESSKLKDFENFDRVDGAVLRFLNSLCSA</sequence>
<gene>
    <name evidence="1" type="ORF">PTE30175_01981</name>
</gene>
<proteinExistence type="predicted"/>
<dbReference type="RefSeq" id="WP_150696895.1">
    <property type="nucleotide sequence ID" value="NZ_CABPRZ010000007.1"/>
</dbReference>
<reference evidence="1 2" key="1">
    <citation type="submission" date="2019-08" db="EMBL/GenBank/DDBJ databases">
        <authorList>
            <person name="Peeters C."/>
        </authorList>
    </citation>
    <scope>NUCLEOTIDE SEQUENCE [LARGE SCALE GENOMIC DNA]</scope>
    <source>
        <strain evidence="1 2">LMG 30175</strain>
    </source>
</reference>
<name>A0A5E4UI47_9BURK</name>
<keyword evidence="2" id="KW-1185">Reference proteome</keyword>
<dbReference type="OrthoDB" id="191551at2"/>
<organism evidence="1 2">
    <name type="scientific">Pandoraea terrae</name>
    <dbReference type="NCBI Taxonomy" id="1537710"/>
    <lineage>
        <taxon>Bacteria</taxon>
        <taxon>Pseudomonadati</taxon>
        <taxon>Pseudomonadota</taxon>
        <taxon>Betaproteobacteria</taxon>
        <taxon>Burkholderiales</taxon>
        <taxon>Burkholderiaceae</taxon>
        <taxon>Pandoraea</taxon>
    </lineage>
</organism>
<accession>A0A5E4UI47</accession>
<dbReference type="Proteomes" id="UP000414233">
    <property type="component" value="Unassembled WGS sequence"/>
</dbReference>
<dbReference type="AlphaFoldDB" id="A0A5E4UI47"/>
<dbReference type="EMBL" id="CABPRZ010000007">
    <property type="protein sequence ID" value="VVD99541.1"/>
    <property type="molecule type" value="Genomic_DNA"/>
</dbReference>
<evidence type="ECO:0000313" key="2">
    <source>
        <dbReference type="Proteomes" id="UP000414233"/>
    </source>
</evidence>